<evidence type="ECO:0000313" key="1">
    <source>
        <dbReference type="EMBL" id="WHX50958.1"/>
    </source>
</evidence>
<sequence length="42" mass="4604">MNDVLALQQLAAIPEEQEAFPITITWTVTTTAATWSTVSNHC</sequence>
<protein>
    <submittedName>
        <fullName evidence="1">Class III lanthipeptide</fullName>
    </submittedName>
</protein>
<dbReference type="NCBIfam" id="NF038154">
    <property type="entry name" value="lanthi_III_a"/>
    <property type="match status" value="1"/>
</dbReference>
<accession>A0AA95IE78</accession>
<organism evidence="1 2">
    <name type="scientific">Paenibacillus woosongensis</name>
    <dbReference type="NCBI Taxonomy" id="307580"/>
    <lineage>
        <taxon>Bacteria</taxon>
        <taxon>Bacillati</taxon>
        <taxon>Bacillota</taxon>
        <taxon>Bacilli</taxon>
        <taxon>Bacillales</taxon>
        <taxon>Paenibacillaceae</taxon>
        <taxon>Paenibacillus</taxon>
    </lineage>
</organism>
<dbReference type="EMBL" id="CP126084">
    <property type="protein sequence ID" value="WHX50958.1"/>
    <property type="molecule type" value="Genomic_DNA"/>
</dbReference>
<proteinExistence type="predicted"/>
<dbReference type="AlphaFoldDB" id="A0AA95IE78"/>
<dbReference type="Proteomes" id="UP001177943">
    <property type="component" value="Chromosome"/>
</dbReference>
<dbReference type="KEGG" id="pwn:QNH46_10090"/>
<name>A0AA95IE78_9BACL</name>
<dbReference type="RefSeq" id="WP_283927976.1">
    <property type="nucleotide sequence ID" value="NZ_CP126084.1"/>
</dbReference>
<reference evidence="1" key="1">
    <citation type="submission" date="2023-05" db="EMBL/GenBank/DDBJ databases">
        <title>Comparative genomics of Bacillaceae isolates and their secondary metabolite potential.</title>
        <authorList>
            <person name="Song L."/>
            <person name="Nielsen L.J."/>
            <person name="Mohite O."/>
            <person name="Xu X."/>
            <person name="Weber T."/>
            <person name="Kovacs A.T."/>
        </authorList>
    </citation>
    <scope>NUCLEOTIDE SEQUENCE</scope>
    <source>
        <strain evidence="1">B2_4</strain>
    </source>
</reference>
<evidence type="ECO:0000313" key="2">
    <source>
        <dbReference type="Proteomes" id="UP001177943"/>
    </source>
</evidence>
<gene>
    <name evidence="1" type="ORF">QNH46_10090</name>
</gene>